<evidence type="ECO:0000256" key="4">
    <source>
        <dbReference type="ARBA" id="ARBA00026121"/>
    </source>
</evidence>
<keyword evidence="3 9" id="KW-0436">Ligase</keyword>
<protein>
    <recommendedName>
        <fullName evidence="5">Long-chain-fatty-acid--CoA ligase</fullName>
        <ecNumber evidence="4">6.2.1.3</ecNumber>
    </recommendedName>
    <alternativeName>
        <fullName evidence="6">Long-chain acyl-CoA synthetase</fullName>
    </alternativeName>
</protein>
<dbReference type="Pfam" id="PF13193">
    <property type="entry name" value="AMP-binding_C"/>
    <property type="match status" value="1"/>
</dbReference>
<dbReference type="Proteomes" id="UP000662770">
    <property type="component" value="Chromosome"/>
</dbReference>
<dbReference type="EMBL" id="CP071503">
    <property type="protein sequence ID" value="QSX34391.1"/>
    <property type="molecule type" value="Genomic_DNA"/>
</dbReference>
<name>A0ABX7QTY4_9GAMM</name>
<sequence length="534" mass="58562">MTTPPLQQSATPKSPATSLAQLIELVCFRFADNTAFSCRGVKLSFNQLEQDSRAFAAWLQHNSPLKPGDRIALQLPNCLQYIICGFGALRAGLVLVNTNPQYTESELVAQFNDAEVQALVVISDLLPTLAKVSKSTPLTTIISTHLNDLLKPVPQPRTALKNVEFNQVIAAGRALTFTAPVIESDALALLQYTGGTTGVNKGAMLSHRNLLANMTQCYERLQRYIQDGEEQLLSPLPIYHVYSFMVHLLYFAHGASATLLPIARSLDEMIEAWTQRPATTFAGISGLFSLLCHHPKFQELDFSRLKLTIAGATSLTEVAAKQWYKCTGCAISQGYGLTETSPVVSINLYGEQLPLSVGTPLAETEIRIVDDNDQPVANGAAGELLVKGPQLMQGYWRQAEENEAAFTEDGYFRTGDIVRADDAGNLVIVDRKKEIIIVSGVNVYPTEVEAVLNSHPEVVQAAVFGVPHERTGEQVQARIVLAPQTRNIHEIEAALQQLCEEQLAPYKIPKVLQFDTELPLNNVGKIMRRQLSGN</sequence>
<dbReference type="InterPro" id="IPR000873">
    <property type="entry name" value="AMP-dep_synth/lig_dom"/>
</dbReference>
<dbReference type="CDD" id="cd05936">
    <property type="entry name" value="FC-FACS_FadD_like"/>
    <property type="match status" value="1"/>
</dbReference>
<evidence type="ECO:0000313" key="9">
    <source>
        <dbReference type="EMBL" id="QSX34391.1"/>
    </source>
</evidence>
<dbReference type="InterPro" id="IPR042099">
    <property type="entry name" value="ANL_N_sf"/>
</dbReference>
<comment type="subcellular location">
    <subcellularLocation>
        <location evidence="1">Membrane</location>
        <topology evidence="1">Peripheral membrane protein</topology>
    </subcellularLocation>
</comment>
<evidence type="ECO:0000256" key="2">
    <source>
        <dbReference type="ARBA" id="ARBA00005005"/>
    </source>
</evidence>
<feature type="domain" description="AMP-binding enzyme C-terminal" evidence="8">
    <location>
        <begin position="447"/>
        <end position="525"/>
    </location>
</feature>
<organism evidence="9 10">
    <name type="scientific">Shewanella avicenniae</name>
    <dbReference type="NCBI Taxonomy" id="2814294"/>
    <lineage>
        <taxon>Bacteria</taxon>
        <taxon>Pseudomonadati</taxon>
        <taxon>Pseudomonadota</taxon>
        <taxon>Gammaproteobacteria</taxon>
        <taxon>Alteromonadales</taxon>
        <taxon>Shewanellaceae</taxon>
        <taxon>Shewanella</taxon>
    </lineage>
</organism>
<evidence type="ECO:0000259" key="8">
    <source>
        <dbReference type="Pfam" id="PF13193"/>
    </source>
</evidence>
<evidence type="ECO:0000259" key="7">
    <source>
        <dbReference type="Pfam" id="PF00501"/>
    </source>
</evidence>
<dbReference type="SUPFAM" id="SSF56801">
    <property type="entry name" value="Acetyl-CoA synthetase-like"/>
    <property type="match status" value="1"/>
</dbReference>
<accession>A0ABX7QTY4</accession>
<dbReference type="InterPro" id="IPR025110">
    <property type="entry name" value="AMP-bd_C"/>
</dbReference>
<dbReference type="PANTHER" id="PTHR43767:SF8">
    <property type="entry name" value="LONG-CHAIN-FATTY-ACID--COA LIGASE"/>
    <property type="match status" value="1"/>
</dbReference>
<evidence type="ECO:0000256" key="6">
    <source>
        <dbReference type="ARBA" id="ARBA00042773"/>
    </source>
</evidence>
<evidence type="ECO:0000313" key="10">
    <source>
        <dbReference type="Proteomes" id="UP000662770"/>
    </source>
</evidence>
<dbReference type="RefSeq" id="WP_207355594.1">
    <property type="nucleotide sequence ID" value="NZ_CP071503.1"/>
</dbReference>
<comment type="pathway">
    <text evidence="2">Lipid metabolism; fatty acid beta-oxidation.</text>
</comment>
<dbReference type="PANTHER" id="PTHR43767">
    <property type="entry name" value="LONG-CHAIN-FATTY-ACID--COA LIGASE"/>
    <property type="match status" value="1"/>
</dbReference>
<dbReference type="GO" id="GO:0016874">
    <property type="term" value="F:ligase activity"/>
    <property type="evidence" value="ECO:0007669"/>
    <property type="project" value="UniProtKB-KW"/>
</dbReference>
<dbReference type="Gene3D" id="3.30.300.30">
    <property type="match status" value="1"/>
</dbReference>
<evidence type="ECO:0000256" key="1">
    <source>
        <dbReference type="ARBA" id="ARBA00004170"/>
    </source>
</evidence>
<dbReference type="EC" id="6.2.1.3" evidence="4"/>
<gene>
    <name evidence="9" type="ORF">JYB87_03825</name>
</gene>
<evidence type="ECO:0000256" key="3">
    <source>
        <dbReference type="ARBA" id="ARBA00022598"/>
    </source>
</evidence>
<dbReference type="InterPro" id="IPR045851">
    <property type="entry name" value="AMP-bd_C_sf"/>
</dbReference>
<evidence type="ECO:0000256" key="5">
    <source>
        <dbReference type="ARBA" id="ARBA00039545"/>
    </source>
</evidence>
<proteinExistence type="predicted"/>
<reference evidence="9 10" key="1">
    <citation type="submission" date="2021-03" db="EMBL/GenBank/DDBJ databases">
        <title>Novel species identification of genus Shewanella.</title>
        <authorList>
            <person name="Liu G."/>
            <person name="Zhang Q."/>
        </authorList>
    </citation>
    <scope>NUCLEOTIDE SEQUENCE [LARGE SCALE GENOMIC DNA]</scope>
    <source>
        <strain evidence="9 10">FJAT-51800</strain>
    </source>
</reference>
<dbReference type="Gene3D" id="3.40.50.12780">
    <property type="entry name" value="N-terminal domain of ligase-like"/>
    <property type="match status" value="1"/>
</dbReference>
<dbReference type="Pfam" id="PF00501">
    <property type="entry name" value="AMP-binding"/>
    <property type="match status" value="1"/>
</dbReference>
<feature type="domain" description="AMP-dependent synthetase/ligase" evidence="7">
    <location>
        <begin position="29"/>
        <end position="396"/>
    </location>
</feature>
<dbReference type="InterPro" id="IPR050237">
    <property type="entry name" value="ATP-dep_AMP-bd_enzyme"/>
</dbReference>
<keyword evidence="10" id="KW-1185">Reference proteome</keyword>